<dbReference type="GO" id="GO:0005829">
    <property type="term" value="C:cytosol"/>
    <property type="evidence" value="ECO:0007669"/>
    <property type="project" value="TreeGrafter"/>
</dbReference>
<dbReference type="PANTHER" id="PTHR30419:SF28">
    <property type="entry name" value="HTH-TYPE TRANSCRIPTIONAL REGULATOR BSDA"/>
    <property type="match status" value="1"/>
</dbReference>
<dbReference type="KEGG" id="lgn:ABM34_10415"/>
<evidence type="ECO:0000313" key="6">
    <source>
        <dbReference type="EMBL" id="AKP67901.1"/>
    </source>
</evidence>
<keyword evidence="4" id="KW-0804">Transcription</keyword>
<organism evidence="6 7">
    <name type="scientific">Companilactobacillus ginsenosidimutans</name>
    <dbReference type="NCBI Taxonomy" id="1007676"/>
    <lineage>
        <taxon>Bacteria</taxon>
        <taxon>Bacillati</taxon>
        <taxon>Bacillota</taxon>
        <taxon>Bacilli</taxon>
        <taxon>Lactobacillales</taxon>
        <taxon>Lactobacillaceae</taxon>
        <taxon>Companilactobacillus</taxon>
    </lineage>
</organism>
<dbReference type="PATRIC" id="fig|1007676.4.peg.2108"/>
<dbReference type="Pfam" id="PF00126">
    <property type="entry name" value="HTH_1"/>
    <property type="match status" value="1"/>
</dbReference>
<evidence type="ECO:0000256" key="3">
    <source>
        <dbReference type="ARBA" id="ARBA00023125"/>
    </source>
</evidence>
<dbReference type="RefSeq" id="WP_048705562.1">
    <property type="nucleotide sequence ID" value="NZ_CP012034.1"/>
</dbReference>
<dbReference type="InterPro" id="IPR036390">
    <property type="entry name" value="WH_DNA-bd_sf"/>
</dbReference>
<dbReference type="InterPro" id="IPR005119">
    <property type="entry name" value="LysR_subst-bd"/>
</dbReference>
<dbReference type="PROSITE" id="PS50931">
    <property type="entry name" value="HTH_LYSR"/>
    <property type="match status" value="1"/>
</dbReference>
<sequence>MNLNHLVYFRELAHTQHMSKAAHNLGISQPTLSYAIDNLEKQLGVPLFEHEGRNIKLSRFGQIYLKFISSGIDNIQRGNAILEQLLNVNEGNIQMAFPSVLGEKLVPELISSFKHTEDTENITFDLYEGEPKEILTNLLNEKYDFALAPKVDIPRDKDSKEKLDFLPIIQQEIMLAVPVNHPLAKLDSVEVSQISGQPFIGYTDECVLFPLINKILENGNVVSQIKYKMRDTDSILGFVTFGAGIALVPHITQYNRNKIKLIHLSDNKLIHQIYLAIKDNRFSTPSVSRFQNFLTRYCKENYKHQGKLL</sequence>
<dbReference type="Pfam" id="PF03466">
    <property type="entry name" value="LysR_substrate"/>
    <property type="match status" value="1"/>
</dbReference>
<dbReference type="GO" id="GO:0003677">
    <property type="term" value="F:DNA binding"/>
    <property type="evidence" value="ECO:0007669"/>
    <property type="project" value="UniProtKB-KW"/>
</dbReference>
<accession>A0A0H4QLE3</accession>
<gene>
    <name evidence="6" type="ORF">ABM34_10415</name>
</gene>
<dbReference type="SUPFAM" id="SSF53850">
    <property type="entry name" value="Periplasmic binding protein-like II"/>
    <property type="match status" value="1"/>
</dbReference>
<comment type="similarity">
    <text evidence="1">Belongs to the LysR transcriptional regulatory family.</text>
</comment>
<dbReference type="EMBL" id="CP012034">
    <property type="protein sequence ID" value="AKP67901.1"/>
    <property type="molecule type" value="Genomic_DNA"/>
</dbReference>
<dbReference type="GO" id="GO:0003700">
    <property type="term" value="F:DNA-binding transcription factor activity"/>
    <property type="evidence" value="ECO:0007669"/>
    <property type="project" value="InterPro"/>
</dbReference>
<evidence type="ECO:0000313" key="7">
    <source>
        <dbReference type="Proteomes" id="UP000036106"/>
    </source>
</evidence>
<dbReference type="PRINTS" id="PR00039">
    <property type="entry name" value="HTHLYSR"/>
</dbReference>
<keyword evidence="3" id="KW-0238">DNA-binding</keyword>
<dbReference type="InterPro" id="IPR000847">
    <property type="entry name" value="LysR_HTH_N"/>
</dbReference>
<name>A0A0H4QLE3_9LACO</name>
<dbReference type="SUPFAM" id="SSF46785">
    <property type="entry name" value="Winged helix' DNA-binding domain"/>
    <property type="match status" value="1"/>
</dbReference>
<evidence type="ECO:0000259" key="5">
    <source>
        <dbReference type="PROSITE" id="PS50931"/>
    </source>
</evidence>
<reference evidence="7" key="1">
    <citation type="submission" date="2015-07" db="EMBL/GenBank/DDBJ databases">
        <title>Lactobacillus ginsenosidimutans/EMML 3141/ whole genome sequencing.</title>
        <authorList>
            <person name="Kim M.K."/>
            <person name="Im W.-T."/>
            <person name="Srinivasan S."/>
            <person name="Lee J.-J."/>
        </authorList>
    </citation>
    <scope>NUCLEOTIDE SEQUENCE [LARGE SCALE GENOMIC DNA]</scope>
    <source>
        <strain evidence="7">EMML 3041</strain>
    </source>
</reference>
<proteinExistence type="inferred from homology"/>
<dbReference type="InterPro" id="IPR036388">
    <property type="entry name" value="WH-like_DNA-bd_sf"/>
</dbReference>
<dbReference type="STRING" id="1007676.ABM34_10415"/>
<dbReference type="Proteomes" id="UP000036106">
    <property type="component" value="Chromosome"/>
</dbReference>
<dbReference type="AlphaFoldDB" id="A0A0H4QLE3"/>
<dbReference type="PANTHER" id="PTHR30419">
    <property type="entry name" value="HTH-TYPE TRANSCRIPTIONAL REGULATOR YBHD"/>
    <property type="match status" value="1"/>
</dbReference>
<keyword evidence="2" id="KW-0805">Transcription regulation</keyword>
<keyword evidence="7" id="KW-1185">Reference proteome</keyword>
<dbReference type="Gene3D" id="1.10.10.10">
    <property type="entry name" value="Winged helix-like DNA-binding domain superfamily/Winged helix DNA-binding domain"/>
    <property type="match status" value="1"/>
</dbReference>
<dbReference type="FunFam" id="1.10.10.10:FF:000001">
    <property type="entry name" value="LysR family transcriptional regulator"/>
    <property type="match status" value="1"/>
</dbReference>
<feature type="domain" description="HTH lysR-type" evidence="5">
    <location>
        <begin position="1"/>
        <end position="58"/>
    </location>
</feature>
<evidence type="ECO:0000256" key="1">
    <source>
        <dbReference type="ARBA" id="ARBA00009437"/>
    </source>
</evidence>
<dbReference type="InterPro" id="IPR050950">
    <property type="entry name" value="HTH-type_LysR_regulators"/>
</dbReference>
<evidence type="ECO:0000256" key="2">
    <source>
        <dbReference type="ARBA" id="ARBA00023015"/>
    </source>
</evidence>
<dbReference type="Gene3D" id="3.40.190.290">
    <property type="match status" value="1"/>
</dbReference>
<dbReference type="OrthoDB" id="9803735at2"/>
<evidence type="ECO:0000256" key="4">
    <source>
        <dbReference type="ARBA" id="ARBA00023163"/>
    </source>
</evidence>
<protein>
    <submittedName>
        <fullName evidence="6">LysR family transcriptional regulator</fullName>
    </submittedName>
</protein>